<dbReference type="GO" id="GO:0006629">
    <property type="term" value="P:lipid metabolic process"/>
    <property type="evidence" value="ECO:0007669"/>
    <property type="project" value="InterPro"/>
</dbReference>
<name>A0A8B5Y0X1_9BACI</name>
<dbReference type="PANTHER" id="PTHR46211">
    <property type="entry name" value="GLYCEROPHOSPHORYL DIESTER PHOSPHODIESTERASE"/>
    <property type="match status" value="1"/>
</dbReference>
<dbReference type="GO" id="GO:0008081">
    <property type="term" value="F:phosphoric diester hydrolase activity"/>
    <property type="evidence" value="ECO:0007669"/>
    <property type="project" value="InterPro"/>
</dbReference>
<protein>
    <submittedName>
        <fullName evidence="2">Glycerophosphodiester phosphodiesterase</fullName>
    </submittedName>
</protein>
<organism evidence="2 3">
    <name type="scientific">Peribacillus simplex</name>
    <dbReference type="NCBI Taxonomy" id="1478"/>
    <lineage>
        <taxon>Bacteria</taxon>
        <taxon>Bacillati</taxon>
        <taxon>Bacillota</taxon>
        <taxon>Bacilli</taxon>
        <taxon>Bacillales</taxon>
        <taxon>Bacillaceae</taxon>
        <taxon>Peribacillus</taxon>
    </lineage>
</organism>
<dbReference type="InterPro" id="IPR017946">
    <property type="entry name" value="PLC-like_Pdiesterase_TIM-brl"/>
</dbReference>
<gene>
    <name evidence="2" type="ORF">FQP34_07410</name>
</gene>
<evidence type="ECO:0000313" key="3">
    <source>
        <dbReference type="Proteomes" id="UP000317770"/>
    </source>
</evidence>
<dbReference type="PANTHER" id="PTHR46211:SF1">
    <property type="entry name" value="GLYCEROPHOSPHODIESTER PHOSPHODIESTERASE, CYTOPLASMIC"/>
    <property type="match status" value="1"/>
</dbReference>
<dbReference type="Proteomes" id="UP000317770">
    <property type="component" value="Unassembled WGS sequence"/>
</dbReference>
<dbReference type="EMBL" id="VNKI01000003">
    <property type="protein sequence ID" value="TVX81762.1"/>
    <property type="molecule type" value="Genomic_DNA"/>
</dbReference>
<evidence type="ECO:0000259" key="1">
    <source>
        <dbReference type="PROSITE" id="PS51704"/>
    </source>
</evidence>
<dbReference type="InterPro" id="IPR030395">
    <property type="entry name" value="GP_PDE_dom"/>
</dbReference>
<accession>A0A8B5Y0X1</accession>
<dbReference type="Pfam" id="PF03009">
    <property type="entry name" value="GDPD"/>
    <property type="match status" value="1"/>
</dbReference>
<sequence>MIGFKIKFKGDVMILQNILIFAHRGSKGTHPENTMAAFQKAAEIGSEGIEFDVHLSSDGELVIIHDETLDRTTTLTGYVKEHSAQRLKTADAGSKFSSEFLGERIPFLMDVFDWAKGNALLMNIEIKTDKLAYEGIEQKIIDLIRQYQMENRVILSSFNHQSIEKVKMLAPDLERALLFEGLPENFEEILRDKKEAGFHPDKNSLTPAVNEKAKELGYKIRPWVANDEADIVKLAKLGVDVIMTDFPEKAIKVLKAWQATS</sequence>
<proteinExistence type="predicted"/>
<dbReference type="Gene3D" id="3.20.20.190">
    <property type="entry name" value="Phosphatidylinositol (PI) phosphodiesterase"/>
    <property type="match status" value="1"/>
</dbReference>
<dbReference type="CDD" id="cd08563">
    <property type="entry name" value="GDPD_TtGDE_like"/>
    <property type="match status" value="1"/>
</dbReference>
<evidence type="ECO:0000313" key="2">
    <source>
        <dbReference type="EMBL" id="TVX81762.1"/>
    </source>
</evidence>
<reference evidence="2 3" key="1">
    <citation type="submission" date="2019-07" db="EMBL/GenBank/DDBJ databases">
        <title>Genome assembly of Bacillus simplex strain GGC-P6A.</title>
        <authorList>
            <person name="Jennings M.E."/>
            <person name="Barton H.A."/>
        </authorList>
    </citation>
    <scope>NUCLEOTIDE SEQUENCE [LARGE SCALE GENOMIC DNA]</scope>
    <source>
        <strain evidence="2 3">GGC-P6A</strain>
    </source>
</reference>
<comment type="caution">
    <text evidence="2">The sequence shown here is derived from an EMBL/GenBank/DDBJ whole genome shotgun (WGS) entry which is preliminary data.</text>
</comment>
<feature type="domain" description="GP-PDE" evidence="1">
    <location>
        <begin position="18"/>
        <end position="254"/>
    </location>
</feature>
<dbReference type="AlphaFoldDB" id="A0A8B5Y0X1"/>
<dbReference type="SUPFAM" id="SSF51695">
    <property type="entry name" value="PLC-like phosphodiesterases"/>
    <property type="match status" value="1"/>
</dbReference>
<dbReference type="PROSITE" id="PS51704">
    <property type="entry name" value="GP_PDE"/>
    <property type="match status" value="1"/>
</dbReference>